<reference evidence="3" key="1">
    <citation type="submission" date="2017-02" db="EMBL/GenBank/DDBJ databases">
        <authorList>
            <person name="Varghese N."/>
            <person name="Submissions S."/>
        </authorList>
    </citation>
    <scope>NUCLEOTIDE SEQUENCE [LARGE SCALE GENOMIC DNA]</scope>
    <source>
        <strain evidence="3">DSM 24091</strain>
    </source>
</reference>
<evidence type="ECO:0000256" key="1">
    <source>
        <dbReference type="SAM" id="Phobius"/>
    </source>
</evidence>
<name>A0A1T5CW81_9SPHI</name>
<accession>A0A1T5CW81</accession>
<feature type="transmembrane region" description="Helical" evidence="1">
    <location>
        <begin position="37"/>
        <end position="58"/>
    </location>
</feature>
<gene>
    <name evidence="2" type="ORF">SAMN05660841_01581</name>
</gene>
<feature type="transmembrane region" description="Helical" evidence="1">
    <location>
        <begin position="7"/>
        <end position="31"/>
    </location>
</feature>
<dbReference type="RefSeq" id="WP_079642548.1">
    <property type="nucleotide sequence ID" value="NZ_FUZF01000005.1"/>
</dbReference>
<sequence length="207" mass="24201">MNDKFRFLITTLLLLVLGLFGVLGIMDYFYFGDFPSLVRLCFSIVFIIFTPIGIYWNYETTFIIKDPIRDTKKSKLKHFLILNTGIILAVFLIKEGVDFDNSQEANSRAHGEKQIIEITLLNVPREVRNKGKVQKFELFDVVKPDLTFEINPHLFKKHQFKLNKGQRLKISILRKSYDRKINRDNDNIPKILKKLGNINVINIIEIL</sequence>
<dbReference type="Proteomes" id="UP000190150">
    <property type="component" value="Unassembled WGS sequence"/>
</dbReference>
<keyword evidence="3" id="KW-1185">Reference proteome</keyword>
<proteinExistence type="predicted"/>
<keyword evidence="1" id="KW-0812">Transmembrane</keyword>
<evidence type="ECO:0000313" key="3">
    <source>
        <dbReference type="Proteomes" id="UP000190150"/>
    </source>
</evidence>
<evidence type="ECO:0000313" key="2">
    <source>
        <dbReference type="EMBL" id="SKB63627.1"/>
    </source>
</evidence>
<dbReference type="AlphaFoldDB" id="A0A1T5CW81"/>
<protein>
    <submittedName>
        <fullName evidence="2">Uncharacterized protein</fullName>
    </submittedName>
</protein>
<organism evidence="2 3">
    <name type="scientific">Sphingobacterium nematocida</name>
    <dbReference type="NCBI Taxonomy" id="1513896"/>
    <lineage>
        <taxon>Bacteria</taxon>
        <taxon>Pseudomonadati</taxon>
        <taxon>Bacteroidota</taxon>
        <taxon>Sphingobacteriia</taxon>
        <taxon>Sphingobacteriales</taxon>
        <taxon>Sphingobacteriaceae</taxon>
        <taxon>Sphingobacterium</taxon>
    </lineage>
</organism>
<dbReference type="EMBL" id="FUZF01000005">
    <property type="protein sequence ID" value="SKB63627.1"/>
    <property type="molecule type" value="Genomic_DNA"/>
</dbReference>
<feature type="transmembrane region" description="Helical" evidence="1">
    <location>
        <begin position="79"/>
        <end position="97"/>
    </location>
</feature>
<keyword evidence="1" id="KW-1133">Transmembrane helix</keyword>
<keyword evidence="1" id="KW-0472">Membrane</keyword>